<sequence length="750" mass="83796">MLNRLVFSFLSAVVLAAPLSAQVSLHILDAESGAPLPNAHILYSGIYANKKKAVLTDVDGKAVISDSSLAKLQKVAVSVSYIGYGKVNDTLAYPGDYTIELNPESQLLNEFVVTGQYGKESTEKTVHNVRIVTREKMEKMAAVTLKDVLENEPNIRISKDPVLGSGLSMQGISGQNVNIMIDGVPIIGRQDGNIDLSQINLENIERIEIVEGPLSVNYGTNALAGTINLITKKEYQNNTEININSQVESIGTFNASAQVSQKIGKGRISLTGRRNYFDGWSKEDPVMPETGEIKADAGRVQSWNPREQYIGNVAVQYPIGNFNLRVNSQYFDEEIINKGMPRKPYNETAFDDFYYTTRFDNSIALNGEISDKLSLKWISALNIYKRQKNTYVTDLTTLDKELVASPGSQDTSTFNAVMSRGTFTYSQNQNLSFQGGFDARQEWATGQRFEDAEQMGDYAVFASSQIHLLNSELTLRPGLRYSYNTAYESPVTPSVNARYSSGKFTYRGSYARGFRAPSLKELYFYFVDINHNIVGNDDLKAERSHNFASSASYKTLWDQKILQLKAKGFYNLIEERITLANVNSIEYSYVNVGEYKTHGLNFSGSLMLEHWKFNGTVSLIGQYNQLSEEYEADEYNYYPEFTGNTQYTIPKWDLSLALFYKYNGAMQGVALDENDNVYQTEIKSYSMLDFMLTKKLWENRITIGVGAQNIFDVDNIAATSSGGAHSTGGNAMQVSTGRYYVGNIKINISK</sequence>
<evidence type="ECO:0000256" key="5">
    <source>
        <dbReference type="ARBA" id="ARBA00022729"/>
    </source>
</evidence>
<dbReference type="RefSeq" id="WP_151170035.1">
    <property type="nucleotide sequence ID" value="NZ_WACR01000013.1"/>
</dbReference>
<evidence type="ECO:0000259" key="14">
    <source>
        <dbReference type="Pfam" id="PF07715"/>
    </source>
</evidence>
<dbReference type="PANTHER" id="PTHR30069:SF29">
    <property type="entry name" value="HEMOGLOBIN AND HEMOGLOBIN-HAPTOGLOBIN-BINDING PROTEIN 1-RELATED"/>
    <property type="match status" value="1"/>
</dbReference>
<evidence type="ECO:0000256" key="8">
    <source>
        <dbReference type="ARBA" id="ARBA00023170"/>
    </source>
</evidence>
<keyword evidence="6 11" id="KW-0798">TonB box</keyword>
<organism evidence="15 16">
    <name type="scientific">Salibacter halophilus</name>
    <dbReference type="NCBI Taxonomy" id="1803916"/>
    <lineage>
        <taxon>Bacteria</taxon>
        <taxon>Pseudomonadati</taxon>
        <taxon>Bacteroidota</taxon>
        <taxon>Flavobacteriia</taxon>
        <taxon>Flavobacteriales</taxon>
        <taxon>Salibacteraceae</taxon>
        <taxon>Salibacter</taxon>
    </lineage>
</organism>
<evidence type="ECO:0000313" key="15">
    <source>
        <dbReference type="EMBL" id="KAB1062016.1"/>
    </source>
</evidence>
<comment type="caution">
    <text evidence="15">The sequence shown here is derived from an EMBL/GenBank/DDBJ whole genome shotgun (WGS) entry which is preliminary data.</text>
</comment>
<dbReference type="AlphaFoldDB" id="A0A6N6M1D8"/>
<dbReference type="PANTHER" id="PTHR30069">
    <property type="entry name" value="TONB-DEPENDENT OUTER MEMBRANE RECEPTOR"/>
    <property type="match status" value="1"/>
</dbReference>
<dbReference type="GO" id="GO:0044718">
    <property type="term" value="P:siderophore transmembrane transport"/>
    <property type="evidence" value="ECO:0007669"/>
    <property type="project" value="TreeGrafter"/>
</dbReference>
<name>A0A6N6M1D8_9FLAO</name>
<evidence type="ECO:0000256" key="10">
    <source>
        <dbReference type="PROSITE-ProRule" id="PRU01360"/>
    </source>
</evidence>
<accession>A0A6N6M1D8</accession>
<evidence type="ECO:0000313" key="16">
    <source>
        <dbReference type="Proteomes" id="UP000435357"/>
    </source>
</evidence>
<gene>
    <name evidence="15" type="ORF">F3059_13140</name>
</gene>
<dbReference type="GO" id="GO:0015344">
    <property type="term" value="F:siderophore uptake transmembrane transporter activity"/>
    <property type="evidence" value="ECO:0007669"/>
    <property type="project" value="TreeGrafter"/>
</dbReference>
<evidence type="ECO:0000259" key="13">
    <source>
        <dbReference type="Pfam" id="PF00593"/>
    </source>
</evidence>
<evidence type="ECO:0000256" key="9">
    <source>
        <dbReference type="ARBA" id="ARBA00023237"/>
    </source>
</evidence>
<dbReference type="PROSITE" id="PS52016">
    <property type="entry name" value="TONB_DEPENDENT_REC_3"/>
    <property type="match status" value="1"/>
</dbReference>
<protein>
    <submittedName>
        <fullName evidence="15">TonB-dependent receptor</fullName>
    </submittedName>
</protein>
<evidence type="ECO:0000256" key="4">
    <source>
        <dbReference type="ARBA" id="ARBA00022692"/>
    </source>
</evidence>
<dbReference type="GO" id="GO:0009279">
    <property type="term" value="C:cell outer membrane"/>
    <property type="evidence" value="ECO:0007669"/>
    <property type="project" value="UniProtKB-SubCell"/>
</dbReference>
<comment type="subcellular location">
    <subcellularLocation>
        <location evidence="1 10">Cell outer membrane</location>
        <topology evidence="1 10">Multi-pass membrane protein</topology>
    </subcellularLocation>
</comment>
<keyword evidence="4 10" id="KW-0812">Transmembrane</keyword>
<dbReference type="Pfam" id="PF00593">
    <property type="entry name" value="TonB_dep_Rec_b-barrel"/>
    <property type="match status" value="1"/>
</dbReference>
<feature type="signal peptide" evidence="12">
    <location>
        <begin position="1"/>
        <end position="16"/>
    </location>
</feature>
<keyword evidence="8 15" id="KW-0675">Receptor</keyword>
<dbReference type="Pfam" id="PF07715">
    <property type="entry name" value="Plug"/>
    <property type="match status" value="1"/>
</dbReference>
<feature type="domain" description="TonB-dependent receptor plug" evidence="14">
    <location>
        <begin position="123"/>
        <end position="226"/>
    </location>
</feature>
<evidence type="ECO:0000256" key="11">
    <source>
        <dbReference type="RuleBase" id="RU003357"/>
    </source>
</evidence>
<dbReference type="InterPro" id="IPR037066">
    <property type="entry name" value="Plug_dom_sf"/>
</dbReference>
<evidence type="ECO:0000256" key="1">
    <source>
        <dbReference type="ARBA" id="ARBA00004571"/>
    </source>
</evidence>
<keyword evidence="7 10" id="KW-0472">Membrane</keyword>
<feature type="chain" id="PRO_5026775498" evidence="12">
    <location>
        <begin position="17"/>
        <end position="750"/>
    </location>
</feature>
<dbReference type="Proteomes" id="UP000435357">
    <property type="component" value="Unassembled WGS sequence"/>
</dbReference>
<keyword evidence="9 10" id="KW-0998">Cell outer membrane</keyword>
<dbReference type="OrthoDB" id="9764669at2"/>
<evidence type="ECO:0000256" key="3">
    <source>
        <dbReference type="ARBA" id="ARBA00022452"/>
    </source>
</evidence>
<keyword evidence="5 12" id="KW-0732">Signal</keyword>
<dbReference type="EMBL" id="WACR01000013">
    <property type="protein sequence ID" value="KAB1062016.1"/>
    <property type="molecule type" value="Genomic_DNA"/>
</dbReference>
<evidence type="ECO:0000256" key="2">
    <source>
        <dbReference type="ARBA" id="ARBA00022448"/>
    </source>
</evidence>
<evidence type="ECO:0000256" key="6">
    <source>
        <dbReference type="ARBA" id="ARBA00023077"/>
    </source>
</evidence>
<dbReference type="CDD" id="cd01347">
    <property type="entry name" value="ligand_gated_channel"/>
    <property type="match status" value="1"/>
</dbReference>
<dbReference type="SUPFAM" id="SSF56935">
    <property type="entry name" value="Porins"/>
    <property type="match status" value="1"/>
</dbReference>
<keyword evidence="16" id="KW-1185">Reference proteome</keyword>
<dbReference type="InterPro" id="IPR012910">
    <property type="entry name" value="Plug_dom"/>
</dbReference>
<comment type="similarity">
    <text evidence="10 11">Belongs to the TonB-dependent receptor family.</text>
</comment>
<evidence type="ECO:0000256" key="12">
    <source>
        <dbReference type="SAM" id="SignalP"/>
    </source>
</evidence>
<reference evidence="15 16" key="1">
    <citation type="submission" date="2019-09" db="EMBL/GenBank/DDBJ databases">
        <title>Genomes of Cryomorphaceae.</title>
        <authorList>
            <person name="Bowman J.P."/>
        </authorList>
    </citation>
    <scope>NUCLEOTIDE SEQUENCE [LARGE SCALE GENOMIC DNA]</scope>
    <source>
        <strain evidence="15 16">KCTC 52047</strain>
    </source>
</reference>
<proteinExistence type="inferred from homology"/>
<dbReference type="Gene3D" id="2.40.170.20">
    <property type="entry name" value="TonB-dependent receptor, beta-barrel domain"/>
    <property type="match status" value="1"/>
</dbReference>
<dbReference type="InterPro" id="IPR036942">
    <property type="entry name" value="Beta-barrel_TonB_sf"/>
</dbReference>
<dbReference type="InterPro" id="IPR039426">
    <property type="entry name" value="TonB-dep_rcpt-like"/>
</dbReference>
<evidence type="ECO:0000256" key="7">
    <source>
        <dbReference type="ARBA" id="ARBA00023136"/>
    </source>
</evidence>
<dbReference type="Gene3D" id="2.170.130.10">
    <property type="entry name" value="TonB-dependent receptor, plug domain"/>
    <property type="match status" value="1"/>
</dbReference>
<keyword evidence="2 10" id="KW-0813">Transport</keyword>
<feature type="domain" description="TonB-dependent receptor-like beta-barrel" evidence="13">
    <location>
        <begin position="310"/>
        <end position="710"/>
    </location>
</feature>
<keyword evidence="3 10" id="KW-1134">Transmembrane beta strand</keyword>
<dbReference type="InterPro" id="IPR000531">
    <property type="entry name" value="Beta-barrel_TonB"/>
</dbReference>